<dbReference type="InterPro" id="IPR011009">
    <property type="entry name" value="Kinase-like_dom_sf"/>
</dbReference>
<dbReference type="EMBL" id="JAGFBR010000006">
    <property type="protein sequence ID" value="KAH0465779.1"/>
    <property type="molecule type" value="Genomic_DNA"/>
</dbReference>
<evidence type="ECO:0000256" key="9">
    <source>
        <dbReference type="ARBA" id="ARBA00023294"/>
    </source>
</evidence>
<gene>
    <name evidence="13" type="ORF">IEQ34_005882</name>
</gene>
<dbReference type="SUPFAM" id="SSF54277">
    <property type="entry name" value="CAD &amp; PB1 domains"/>
    <property type="match status" value="1"/>
</dbReference>
<dbReference type="InterPro" id="IPR017441">
    <property type="entry name" value="Protein_kinase_ATP_BS"/>
</dbReference>
<dbReference type="PANTHER" id="PTHR23257">
    <property type="entry name" value="SERINE-THREONINE PROTEIN KINASE"/>
    <property type="match status" value="1"/>
</dbReference>
<dbReference type="AlphaFoldDB" id="A0AAV7GW95"/>
<dbReference type="InterPro" id="IPR000270">
    <property type="entry name" value="PB1_dom"/>
</dbReference>
<dbReference type="InterPro" id="IPR050167">
    <property type="entry name" value="Ser_Thr_protein_kinase"/>
</dbReference>
<feature type="region of interest" description="Disordered" evidence="11">
    <location>
        <begin position="603"/>
        <end position="623"/>
    </location>
</feature>
<dbReference type="InterPro" id="IPR001245">
    <property type="entry name" value="Ser-Thr/Tyr_kinase_cat_dom"/>
</dbReference>
<evidence type="ECO:0000256" key="4">
    <source>
        <dbReference type="ARBA" id="ARBA00022553"/>
    </source>
</evidence>
<organism evidence="13 14">
    <name type="scientific">Dendrobium chrysotoxum</name>
    <name type="common">Orchid</name>
    <dbReference type="NCBI Taxonomy" id="161865"/>
    <lineage>
        <taxon>Eukaryota</taxon>
        <taxon>Viridiplantae</taxon>
        <taxon>Streptophyta</taxon>
        <taxon>Embryophyta</taxon>
        <taxon>Tracheophyta</taxon>
        <taxon>Spermatophyta</taxon>
        <taxon>Magnoliopsida</taxon>
        <taxon>Liliopsida</taxon>
        <taxon>Asparagales</taxon>
        <taxon>Orchidaceae</taxon>
        <taxon>Epidendroideae</taxon>
        <taxon>Malaxideae</taxon>
        <taxon>Dendrobiinae</taxon>
        <taxon>Dendrobium</taxon>
    </lineage>
</organism>
<evidence type="ECO:0000256" key="2">
    <source>
        <dbReference type="ARBA" id="ARBA00022490"/>
    </source>
</evidence>
<dbReference type="FunFam" id="3.30.200.20:FF:000081">
    <property type="entry name" value="Octicosapeptide/phox/Bem1p domain kinase superfamily protein"/>
    <property type="match status" value="1"/>
</dbReference>
<protein>
    <recommendedName>
        <fullName evidence="12">Protein kinase domain-containing protein</fullName>
    </recommendedName>
</protein>
<reference evidence="13 14" key="1">
    <citation type="journal article" date="2021" name="Hortic Res">
        <title>Chromosome-scale assembly of the Dendrobium chrysotoxum genome enhances the understanding of orchid evolution.</title>
        <authorList>
            <person name="Zhang Y."/>
            <person name="Zhang G.Q."/>
            <person name="Zhang D."/>
            <person name="Liu X.D."/>
            <person name="Xu X.Y."/>
            <person name="Sun W.H."/>
            <person name="Yu X."/>
            <person name="Zhu X."/>
            <person name="Wang Z.W."/>
            <person name="Zhao X."/>
            <person name="Zhong W.Y."/>
            <person name="Chen H."/>
            <person name="Yin W.L."/>
            <person name="Huang T."/>
            <person name="Niu S.C."/>
            <person name="Liu Z.J."/>
        </authorList>
    </citation>
    <scope>NUCLEOTIDE SEQUENCE [LARGE SCALE GENOMIC DNA]</scope>
    <source>
        <strain evidence="13">Lindl</strain>
    </source>
</reference>
<dbReference type="PROSITE" id="PS00107">
    <property type="entry name" value="PROTEIN_KINASE_ATP"/>
    <property type="match status" value="1"/>
</dbReference>
<keyword evidence="8 10" id="KW-0067">ATP-binding</keyword>
<dbReference type="GO" id="GO:0009734">
    <property type="term" value="P:auxin-activated signaling pathway"/>
    <property type="evidence" value="ECO:0007669"/>
    <property type="project" value="UniProtKB-KW"/>
</dbReference>
<keyword evidence="7" id="KW-0418">Kinase</keyword>
<dbReference type="SMART" id="SM00666">
    <property type="entry name" value="PB1"/>
    <property type="match status" value="1"/>
</dbReference>
<dbReference type="GO" id="GO:0004674">
    <property type="term" value="F:protein serine/threonine kinase activity"/>
    <property type="evidence" value="ECO:0007669"/>
    <property type="project" value="UniProtKB-KW"/>
</dbReference>
<dbReference type="Gene3D" id="3.30.200.20">
    <property type="entry name" value="Phosphorylase Kinase, domain 1"/>
    <property type="match status" value="1"/>
</dbReference>
<dbReference type="PRINTS" id="PR00109">
    <property type="entry name" value="TYRKINASE"/>
</dbReference>
<keyword evidence="3" id="KW-0723">Serine/threonine-protein kinase</keyword>
<dbReference type="PANTHER" id="PTHR23257:SF703">
    <property type="entry name" value="KINASE SUPERFAMILY WITH OCTICOSAPEPTIDE_PHOX_BEM1P DOMAIN-CONTAINING PROTEIN"/>
    <property type="match status" value="1"/>
</dbReference>
<evidence type="ECO:0000256" key="3">
    <source>
        <dbReference type="ARBA" id="ARBA00022527"/>
    </source>
</evidence>
<dbReference type="PROSITE" id="PS00108">
    <property type="entry name" value="PROTEIN_KINASE_ST"/>
    <property type="match status" value="1"/>
</dbReference>
<comment type="subcellular location">
    <subcellularLocation>
        <location evidence="1">Cytoplasm</location>
    </subcellularLocation>
</comment>
<keyword evidence="14" id="KW-1185">Reference proteome</keyword>
<dbReference type="SMART" id="SM00220">
    <property type="entry name" value="S_TKc"/>
    <property type="match status" value="1"/>
</dbReference>
<sequence>MCNLGVEGFSIPKEFLCFSAAAAGTMDSPALPSPGSGDERGPRAKFLCSFGGSILPRPLDGKLRYVGGETRIVTVPHDVSYEDLLARMREIFEDTSVIKYQQPEEDLDALVSVVNDDDVMNMMEEYEKLSTIGDGFTRLRIFLFSQFPDADEAIAAAHFDADERETERRYVDALNSLTDVKSQSPMDFADQFLSHRPLHPNVPQPAHGQKYGEVDNPWSPAYFSPGYHGAQELREYSGSPSSVRCRNFGIGEFPDHSSIQIEHQSTPAMENAIWLPPGAIIQEKSGFPIHLGYHHNAYEGNAMCEHSHTTFKRGQTPMPNSWFPDSRVKHGQHYFDLANACAECYHGRDPYILNQDRRMDHGVFVEDSQRHDGSWILHTHHNNMRMDDSRVHLPKSGRGGEHYAVDAKAVNSPYVHGNFCEGNEVYQAQQTDRAIPQMHADGFEDNGVRYGNQPSVYGEDSFYQFQHNLPPLHLRRKVQVPLGPGTSYELPGLLVSNGAMASGPVHGYQDGSPNLAGLGMDVKAQSPWATRNGHFSQKPAASASLIEHDLRANSNACPTDTTSENPCLTSLAPLMPNGNQFTPTCAPKYGALEGARILEKNGALAKRTEESSETTEVGDPDAKATVENADIRVENLEILPELIASAKKVALEGAEVVKAVAERDTANDLTVENAEEPPSSVLEQGNAHAEGEVESDGDDENKSFPRIEPTAAETEALAKGLQTIQNDDLEEIKELGSGTYGAVYHSKWRGSDVAVKRIKASCFAGKPSERERLIADFWKEALILSSLHHPNVVSFYGVVRDGPDGSLATVTEFMVNGSLKQFLQKKDRTIDRRKRLIIAMDVAFGMEYLHEKNIVHFDLKCENLLVNMRDPHRPICKIGDLGLSKVKQHTLVSGGVRGTLPWMAPELLSGKTSMVSEKIDVYSFGIVMWELLTGEEPYSDRHCASIIGGIVNCTLRPEIPSWCDPEWKSLMEICWSSDPTQRPSFSEISQRLRKMAAAINGVCKLEMRAFGSCKYLFIFCFNFLNAELMEIHIVSCDKQWDKIFFLFFLLFLGVGCHAEKSKLPLNLCLRILFCYERIYALVVEGEGRVFEERLLREVTGLFGGQSFLSYIFKDLLFTILKVIFCLLSCYPNLYMTTGLSLTAIAIISSTFFKISGFVKVLSGSYYKILNGNYHKNLNSSLYKLTDMAIHNKKQQSEKRKKKREEGTGEDEGFFVLASGALKLL</sequence>
<evidence type="ECO:0000256" key="11">
    <source>
        <dbReference type="SAM" id="MobiDB-lite"/>
    </source>
</evidence>
<dbReference type="CDD" id="cd06410">
    <property type="entry name" value="PB1_UP2"/>
    <property type="match status" value="1"/>
</dbReference>
<dbReference type="FunFam" id="3.10.20.90:FF:000058">
    <property type="entry name" value="Octicosapeptide/phox/Bem1p domain kinase superfamily protein"/>
    <property type="match status" value="1"/>
</dbReference>
<evidence type="ECO:0000256" key="5">
    <source>
        <dbReference type="ARBA" id="ARBA00022679"/>
    </source>
</evidence>
<accession>A0AAV7GW95</accession>
<dbReference type="GO" id="GO:0005737">
    <property type="term" value="C:cytoplasm"/>
    <property type="evidence" value="ECO:0007669"/>
    <property type="project" value="UniProtKB-SubCell"/>
</dbReference>
<evidence type="ECO:0000313" key="14">
    <source>
        <dbReference type="Proteomes" id="UP000775213"/>
    </source>
</evidence>
<dbReference type="Proteomes" id="UP000775213">
    <property type="component" value="Unassembled WGS sequence"/>
</dbReference>
<dbReference type="PROSITE" id="PS50011">
    <property type="entry name" value="PROTEIN_KINASE_DOM"/>
    <property type="match status" value="1"/>
</dbReference>
<keyword evidence="6 10" id="KW-0547">Nucleotide-binding</keyword>
<comment type="caution">
    <text evidence="13">The sequence shown here is derived from an EMBL/GenBank/DDBJ whole genome shotgun (WGS) entry which is preliminary data.</text>
</comment>
<feature type="binding site" evidence="10">
    <location>
        <position position="766"/>
    </location>
    <ligand>
        <name>ATP</name>
        <dbReference type="ChEBI" id="CHEBI:30616"/>
    </ligand>
</feature>
<dbReference type="GO" id="GO:0005524">
    <property type="term" value="F:ATP binding"/>
    <property type="evidence" value="ECO:0007669"/>
    <property type="project" value="UniProtKB-UniRule"/>
</dbReference>
<dbReference type="GO" id="GO:0010928">
    <property type="term" value="P:regulation of auxin mediated signaling pathway"/>
    <property type="evidence" value="ECO:0007669"/>
    <property type="project" value="UniProtKB-ARBA"/>
</dbReference>
<dbReference type="FunFam" id="1.10.510.10:FF:000142">
    <property type="entry name" value="Octicosapeptide/phox/Bem1p domain kinase superfamily protein"/>
    <property type="match status" value="1"/>
</dbReference>
<keyword evidence="5" id="KW-0808">Transferase</keyword>
<evidence type="ECO:0000256" key="10">
    <source>
        <dbReference type="PROSITE-ProRule" id="PRU10141"/>
    </source>
</evidence>
<evidence type="ECO:0000256" key="1">
    <source>
        <dbReference type="ARBA" id="ARBA00004496"/>
    </source>
</evidence>
<keyword evidence="9" id="KW-0927">Auxin signaling pathway</keyword>
<evidence type="ECO:0000259" key="12">
    <source>
        <dbReference type="PROSITE" id="PS50011"/>
    </source>
</evidence>
<evidence type="ECO:0000313" key="13">
    <source>
        <dbReference type="EMBL" id="KAH0465779.1"/>
    </source>
</evidence>
<dbReference type="Pfam" id="PF00564">
    <property type="entry name" value="PB1"/>
    <property type="match status" value="1"/>
</dbReference>
<dbReference type="SUPFAM" id="SSF56112">
    <property type="entry name" value="Protein kinase-like (PK-like)"/>
    <property type="match status" value="1"/>
</dbReference>
<dbReference type="CDD" id="cd13999">
    <property type="entry name" value="STKc_MAP3K-like"/>
    <property type="match status" value="1"/>
</dbReference>
<evidence type="ECO:0000256" key="7">
    <source>
        <dbReference type="ARBA" id="ARBA00022777"/>
    </source>
</evidence>
<dbReference type="Gene3D" id="1.10.510.10">
    <property type="entry name" value="Transferase(Phosphotransferase) domain 1"/>
    <property type="match status" value="1"/>
</dbReference>
<evidence type="ECO:0000256" key="6">
    <source>
        <dbReference type="ARBA" id="ARBA00022741"/>
    </source>
</evidence>
<proteinExistence type="predicted"/>
<feature type="region of interest" description="Disordered" evidence="11">
    <location>
        <begin position="667"/>
        <end position="701"/>
    </location>
</feature>
<name>A0AAV7GW95_DENCH</name>
<keyword evidence="4" id="KW-0597">Phosphoprotein</keyword>
<dbReference type="Pfam" id="PF07714">
    <property type="entry name" value="PK_Tyr_Ser-Thr"/>
    <property type="match status" value="1"/>
</dbReference>
<dbReference type="Gene3D" id="3.10.20.90">
    <property type="entry name" value="Phosphatidylinositol 3-kinase Catalytic Subunit, Chain A, domain 1"/>
    <property type="match status" value="1"/>
</dbReference>
<evidence type="ECO:0000256" key="8">
    <source>
        <dbReference type="ARBA" id="ARBA00022840"/>
    </source>
</evidence>
<feature type="domain" description="Protein kinase" evidence="12">
    <location>
        <begin position="729"/>
        <end position="992"/>
    </location>
</feature>
<dbReference type="InterPro" id="IPR000719">
    <property type="entry name" value="Prot_kinase_dom"/>
</dbReference>
<dbReference type="InterPro" id="IPR008271">
    <property type="entry name" value="Ser/Thr_kinase_AS"/>
</dbReference>
<keyword evidence="2" id="KW-0963">Cytoplasm</keyword>